<dbReference type="Proteomes" id="UP000800200">
    <property type="component" value="Unassembled WGS sequence"/>
</dbReference>
<accession>A0A6A6D4E6</accession>
<keyword evidence="2" id="KW-1185">Reference proteome</keyword>
<protein>
    <submittedName>
        <fullName evidence="1">Uncharacterized protein</fullName>
    </submittedName>
</protein>
<dbReference type="AlphaFoldDB" id="A0A6A6D4E6"/>
<proteinExistence type="predicted"/>
<reference evidence="1" key="1">
    <citation type="journal article" date="2020" name="Stud. Mycol.">
        <title>101 Dothideomycetes genomes: a test case for predicting lifestyles and emergence of pathogens.</title>
        <authorList>
            <person name="Haridas S."/>
            <person name="Albert R."/>
            <person name="Binder M."/>
            <person name="Bloem J."/>
            <person name="Labutti K."/>
            <person name="Salamov A."/>
            <person name="Andreopoulos B."/>
            <person name="Baker S."/>
            <person name="Barry K."/>
            <person name="Bills G."/>
            <person name="Bluhm B."/>
            <person name="Cannon C."/>
            <person name="Castanera R."/>
            <person name="Culley D."/>
            <person name="Daum C."/>
            <person name="Ezra D."/>
            <person name="Gonzalez J."/>
            <person name="Henrissat B."/>
            <person name="Kuo A."/>
            <person name="Liang C."/>
            <person name="Lipzen A."/>
            <person name="Lutzoni F."/>
            <person name="Magnuson J."/>
            <person name="Mondo S."/>
            <person name="Nolan M."/>
            <person name="Ohm R."/>
            <person name="Pangilinan J."/>
            <person name="Park H.-J."/>
            <person name="Ramirez L."/>
            <person name="Alfaro M."/>
            <person name="Sun H."/>
            <person name="Tritt A."/>
            <person name="Yoshinaga Y."/>
            <person name="Zwiers L.-H."/>
            <person name="Turgeon B."/>
            <person name="Goodwin S."/>
            <person name="Spatafora J."/>
            <person name="Crous P."/>
            <person name="Grigoriev I."/>
        </authorList>
    </citation>
    <scope>NUCLEOTIDE SEQUENCE</scope>
    <source>
        <strain evidence="1">CBS 207.26</strain>
    </source>
</reference>
<name>A0A6A6D4E6_9PEZI</name>
<evidence type="ECO:0000313" key="1">
    <source>
        <dbReference type="EMBL" id="KAF2174301.1"/>
    </source>
</evidence>
<evidence type="ECO:0000313" key="2">
    <source>
        <dbReference type="Proteomes" id="UP000800200"/>
    </source>
</evidence>
<gene>
    <name evidence="1" type="ORF">K469DRAFT_697445</name>
</gene>
<dbReference type="EMBL" id="ML995439">
    <property type="protein sequence ID" value="KAF2174301.1"/>
    <property type="molecule type" value="Genomic_DNA"/>
</dbReference>
<sequence length="297" mass="30148">NERAGRGTRSRAWWWPSVGVREGGVATPPSAGRAASVRRALTRPGQRRVAVVRKPQAFVLVQLEEADRDGEAAAVAQGAHQGQVGAVGGVDAEPVARGGIAAGGVVLPVEEGLDDPGCAADGGAAEAGAPVAVVLEIEDGADGDGADAERVVAALAARGVILAQHQVRSSTVFRGPALPGRSAATAQGKSVVPCPSGLSASAAGWSKSRPKVIPVASAYRLAADWEVKGPKNCGALSSGSGSKISTKLMPRSSERDFAVVEHHRRERRRPVTGRVQAVAVVAEAFAHRGGEAASGLA</sequence>
<organism evidence="1 2">
    <name type="scientific">Zopfia rhizophila CBS 207.26</name>
    <dbReference type="NCBI Taxonomy" id="1314779"/>
    <lineage>
        <taxon>Eukaryota</taxon>
        <taxon>Fungi</taxon>
        <taxon>Dikarya</taxon>
        <taxon>Ascomycota</taxon>
        <taxon>Pezizomycotina</taxon>
        <taxon>Dothideomycetes</taxon>
        <taxon>Dothideomycetes incertae sedis</taxon>
        <taxon>Zopfiaceae</taxon>
        <taxon>Zopfia</taxon>
    </lineage>
</organism>
<feature type="non-terminal residue" evidence="1">
    <location>
        <position position="1"/>
    </location>
</feature>